<organism evidence="1 2">
    <name type="scientific">Rhodoplanes serenus</name>
    <dbReference type="NCBI Taxonomy" id="200615"/>
    <lineage>
        <taxon>Bacteria</taxon>
        <taxon>Pseudomonadati</taxon>
        <taxon>Pseudomonadota</taxon>
        <taxon>Alphaproteobacteria</taxon>
        <taxon>Hyphomicrobiales</taxon>
        <taxon>Nitrobacteraceae</taxon>
        <taxon>Rhodoplanes</taxon>
    </lineage>
</organism>
<evidence type="ECO:0000313" key="2">
    <source>
        <dbReference type="Proteomes" id="UP000438991"/>
    </source>
</evidence>
<sequence length="154" mass="17300">MQSFDEVVAEFLSRPKLMLHQPKWQQKAHPDFAAAGAKVVVSGSNAIVGRLVMTAHVLRVPRKYGFALIFRGKRVFALDVNPGRSHRNLLTKGAVSETHWQCWPAMEAEADGRDLMFAGWLNCFLLRARISGRFPIKPPPHRGQGVQLRLFNGD</sequence>
<name>A0A9X4XGS5_9BRAD</name>
<protein>
    <submittedName>
        <fullName evidence="1">Uncharacterized protein</fullName>
    </submittedName>
</protein>
<dbReference type="Proteomes" id="UP000438991">
    <property type="component" value="Unassembled WGS sequence"/>
</dbReference>
<dbReference type="AlphaFoldDB" id="A0A9X4XGS5"/>
<comment type="caution">
    <text evidence="1">The sequence shown here is derived from an EMBL/GenBank/DDBJ whole genome shotgun (WGS) entry which is preliminary data.</text>
</comment>
<accession>A0A9X4XGS5</accession>
<gene>
    <name evidence="1" type="ORF">GJ689_01265</name>
</gene>
<evidence type="ECO:0000313" key="1">
    <source>
        <dbReference type="EMBL" id="MTW14847.1"/>
    </source>
</evidence>
<proteinExistence type="predicted"/>
<reference evidence="1 2" key="1">
    <citation type="submission" date="2019-11" db="EMBL/GenBank/DDBJ databases">
        <title>Whole-genome sequence of Rhodoplanes serenus DSM 18633, type strain.</title>
        <authorList>
            <person name="Kyndt J.A."/>
            <person name="Meyer T.E."/>
        </authorList>
    </citation>
    <scope>NUCLEOTIDE SEQUENCE [LARGE SCALE GENOMIC DNA]</scope>
    <source>
        <strain evidence="1 2">DSM 18633</strain>
    </source>
</reference>
<dbReference type="RefSeq" id="WP_155478321.1">
    <property type="nucleotide sequence ID" value="NZ_WNKV01000001.1"/>
</dbReference>
<dbReference type="EMBL" id="WNKV01000001">
    <property type="protein sequence ID" value="MTW14847.1"/>
    <property type="molecule type" value="Genomic_DNA"/>
</dbReference>